<evidence type="ECO:0000256" key="5">
    <source>
        <dbReference type="ARBA" id="ARBA00022679"/>
    </source>
</evidence>
<dbReference type="EC" id="2.7.11.1" evidence="3"/>
<dbReference type="InterPro" id="IPR000403">
    <property type="entry name" value="PI3/4_kinase_cat_dom"/>
</dbReference>
<dbReference type="GO" id="GO:0000077">
    <property type="term" value="P:DNA damage checkpoint signaling"/>
    <property type="evidence" value="ECO:0007669"/>
    <property type="project" value="TreeGrafter"/>
</dbReference>
<comment type="catalytic activity">
    <reaction evidence="13">
        <text>L-seryl-[protein] + ATP = O-phospho-L-seryl-[protein] + ADP + H(+)</text>
        <dbReference type="Rhea" id="RHEA:17989"/>
        <dbReference type="Rhea" id="RHEA-COMP:9863"/>
        <dbReference type="Rhea" id="RHEA-COMP:11604"/>
        <dbReference type="ChEBI" id="CHEBI:15378"/>
        <dbReference type="ChEBI" id="CHEBI:29999"/>
        <dbReference type="ChEBI" id="CHEBI:30616"/>
        <dbReference type="ChEBI" id="CHEBI:83421"/>
        <dbReference type="ChEBI" id="CHEBI:456216"/>
        <dbReference type="EC" id="2.7.11.1"/>
    </reaction>
</comment>
<dbReference type="EMBL" id="RSCD01000016">
    <property type="protein sequence ID" value="RSH88789.1"/>
    <property type="molecule type" value="Genomic_DNA"/>
</dbReference>
<evidence type="ECO:0000313" key="17">
    <source>
        <dbReference type="EMBL" id="RSH88789.1"/>
    </source>
</evidence>
<dbReference type="SUPFAM" id="SSF48452">
    <property type="entry name" value="TPR-like"/>
    <property type="match status" value="1"/>
</dbReference>
<dbReference type="PROSITE" id="PS51190">
    <property type="entry name" value="FATC"/>
    <property type="match status" value="1"/>
</dbReference>
<evidence type="ECO:0000256" key="7">
    <source>
        <dbReference type="ARBA" id="ARBA00022763"/>
    </source>
</evidence>
<dbReference type="Pfam" id="PF25030">
    <property type="entry name" value="M-HEAT_ATR"/>
    <property type="match status" value="1"/>
</dbReference>
<evidence type="ECO:0000256" key="2">
    <source>
        <dbReference type="ARBA" id="ARBA00010769"/>
    </source>
</evidence>
<dbReference type="GO" id="GO:0006281">
    <property type="term" value="P:DNA repair"/>
    <property type="evidence" value="ECO:0007669"/>
    <property type="project" value="UniProtKB-KW"/>
</dbReference>
<evidence type="ECO:0000256" key="10">
    <source>
        <dbReference type="ARBA" id="ARBA00023204"/>
    </source>
</evidence>
<dbReference type="GO" id="GO:0004674">
    <property type="term" value="F:protein serine/threonine kinase activity"/>
    <property type="evidence" value="ECO:0007669"/>
    <property type="project" value="UniProtKB-KW"/>
</dbReference>
<dbReference type="Gene3D" id="3.30.1010.10">
    <property type="entry name" value="Phosphatidylinositol 3-kinase Catalytic Subunit, Chain A, domain 4"/>
    <property type="match status" value="1"/>
</dbReference>
<dbReference type="Pfam" id="PF08064">
    <property type="entry name" value="UME"/>
    <property type="match status" value="1"/>
</dbReference>
<keyword evidence="18" id="KW-1185">Reference proteome</keyword>
<comment type="catalytic activity">
    <reaction evidence="12">
        <text>L-threonyl-[protein] + ATP = O-phospho-L-threonyl-[protein] + ADP + H(+)</text>
        <dbReference type="Rhea" id="RHEA:46608"/>
        <dbReference type="Rhea" id="RHEA-COMP:11060"/>
        <dbReference type="Rhea" id="RHEA-COMP:11605"/>
        <dbReference type="ChEBI" id="CHEBI:15378"/>
        <dbReference type="ChEBI" id="CHEBI:30013"/>
        <dbReference type="ChEBI" id="CHEBI:30616"/>
        <dbReference type="ChEBI" id="CHEBI:61977"/>
        <dbReference type="ChEBI" id="CHEBI:456216"/>
        <dbReference type="EC" id="2.7.11.1"/>
    </reaction>
</comment>
<dbReference type="SMART" id="SM01343">
    <property type="entry name" value="FATC"/>
    <property type="match status" value="1"/>
</dbReference>
<evidence type="ECO:0000259" key="15">
    <source>
        <dbReference type="PROSITE" id="PS51189"/>
    </source>
</evidence>
<keyword evidence="10" id="KW-0234">DNA repair</keyword>
<dbReference type="PROSITE" id="PS50290">
    <property type="entry name" value="PI3_4_KINASE_3"/>
    <property type="match status" value="1"/>
</dbReference>
<comment type="caution">
    <text evidence="17">The sequence shown here is derived from an EMBL/GenBank/DDBJ whole genome shotgun (WGS) entry which is preliminary data.</text>
</comment>
<evidence type="ECO:0000259" key="14">
    <source>
        <dbReference type="PROSITE" id="PS50290"/>
    </source>
</evidence>
<dbReference type="Pfam" id="PF02260">
    <property type="entry name" value="FATC"/>
    <property type="match status" value="1"/>
</dbReference>
<dbReference type="InterPro" id="IPR012993">
    <property type="entry name" value="UME"/>
</dbReference>
<dbReference type="PANTHER" id="PTHR11139:SF125">
    <property type="entry name" value="SERINE_THREONINE-PROTEIN KINASE MEC1"/>
    <property type="match status" value="1"/>
</dbReference>
<dbReference type="InterPro" id="IPR014009">
    <property type="entry name" value="PIK_FAT"/>
</dbReference>
<dbReference type="OrthoDB" id="381190at2759"/>
<evidence type="ECO:0000256" key="8">
    <source>
        <dbReference type="ARBA" id="ARBA00022777"/>
    </source>
</evidence>
<dbReference type="GO" id="GO:0005694">
    <property type="term" value="C:chromosome"/>
    <property type="evidence" value="ECO:0007669"/>
    <property type="project" value="TreeGrafter"/>
</dbReference>
<evidence type="ECO:0000256" key="6">
    <source>
        <dbReference type="ARBA" id="ARBA00022741"/>
    </source>
</evidence>
<dbReference type="PROSITE" id="PS00916">
    <property type="entry name" value="PI3_4_KINASE_2"/>
    <property type="match status" value="1"/>
</dbReference>
<comment type="subcellular location">
    <subcellularLocation>
        <location evidence="1">Nucleus</location>
    </subcellularLocation>
</comment>
<keyword evidence="9" id="KW-0067">ATP-binding</keyword>
<dbReference type="InterPro" id="IPR036940">
    <property type="entry name" value="PI3/4_kinase_cat_sf"/>
</dbReference>
<gene>
    <name evidence="17" type="primary">MEC1</name>
    <name evidence="17" type="ORF">EHS25_003017</name>
</gene>
<dbReference type="Gene3D" id="1.25.40.10">
    <property type="entry name" value="Tetratricopeptide repeat domain"/>
    <property type="match status" value="1"/>
</dbReference>
<evidence type="ECO:0000256" key="13">
    <source>
        <dbReference type="ARBA" id="ARBA00048679"/>
    </source>
</evidence>
<evidence type="ECO:0000256" key="1">
    <source>
        <dbReference type="ARBA" id="ARBA00004123"/>
    </source>
</evidence>
<keyword evidence="6" id="KW-0547">Nucleotide-binding</keyword>
<comment type="similarity">
    <text evidence="2">Belongs to the PI3/PI4-kinase family. ATM subfamily.</text>
</comment>
<dbReference type="SMART" id="SM00802">
    <property type="entry name" value="UME"/>
    <property type="match status" value="1"/>
</dbReference>
<dbReference type="GO" id="GO:0000723">
    <property type="term" value="P:telomere maintenance"/>
    <property type="evidence" value="ECO:0007669"/>
    <property type="project" value="TreeGrafter"/>
</dbReference>
<dbReference type="CDD" id="cd00892">
    <property type="entry name" value="PIKKc_ATR"/>
    <property type="match status" value="1"/>
</dbReference>
<dbReference type="Proteomes" id="UP000279259">
    <property type="component" value="Unassembled WGS sequence"/>
</dbReference>
<dbReference type="InterPro" id="IPR003151">
    <property type="entry name" value="PIK-rel_kinase_FAT"/>
</dbReference>
<dbReference type="InterPro" id="IPR016024">
    <property type="entry name" value="ARM-type_fold"/>
</dbReference>
<feature type="domain" description="PI3K/PI4K catalytic" evidence="14">
    <location>
        <begin position="1897"/>
        <end position="2205"/>
    </location>
</feature>
<dbReference type="InterPro" id="IPR011009">
    <property type="entry name" value="Kinase-like_dom_sf"/>
</dbReference>
<dbReference type="STRING" id="1890683.A0A427YC80"/>
<sequence length="2227" mass="248904">MARAASPADGSTQQDLLQRLISEGLTPSAADDDPSKYRKLLEVLFSACVLNQVGKPLVPITLEQAGYTLTILSRQTKSRPELLSLLPSPGEPQLPFYKWILPRLIHGASKFAAVEGAEQLTDELCSAAVNVLRVLTRDLSEHDGDHSSGLHRSFNACRALSLWTQGALDGRSHALFGFDLASDTQTTILALHILLEVQVPFTDTLSLAACNGIGEATRQMGQASLPQQRRLLRVISGALSTGLVRPELCSAVVGAVKIGMGGGQGLARDLRTLLETVERCDENIRLQVWWALYDDVDTLDIATNPPSVEVAIFLLLPIGYQLPASALRELVSKDVLDQSIDQSPSADPEARQRFGARSRALILGDDVPTLKRKRSSCQQSLTEFMAEHLPQLLTEDDEDLTSSLNRRVTRKRLARLVCLMVDCSKHQPPFQTTSSPAVLDLWCSLAAKTTPDAYLMQALCVHIDHSQPQDTAAAVQNRPQVLDFMFDGVRSADRAVRSAAGHLGADNRKMLLHRIELLLQASFQVRASAISVLGDIAVVATGDDVGRILEILFTQLGSSGAPLKGLARNKTPYSLISPHLERISVLIAKNLVRKPDLVAEALQFIGQTRQNFLETTLRFTIPALVLSRNLPALEQVAAIIRQGLGLILLDQTAAILATIFLHPRQTKDGLRFLVELLQGLMKGQKTAVITPSSLMTTCIVPFVVSLTVELGDEDEAIAQNATEALYNAQREQSQGAFTGNDLGPFLKPHMLGIISHLNETLHDLQGRKTVAFKRKVIRSLGALIQLVGDSMSSFSPQIIASLQSTLGIPELRTETLKTWRLFIETLRYSDIGPYVGRTTAALGAHWSSFDQEQRQIALHVINNIAENAQNLVGHLDEIVGISGIPELQDASAKLTDYRRSWSFAQQVDKLLDRAKSKNAAVSTMSLSELRSLLLAHQVDIQRLSQGDTFDPLVSRVTAELLSAAIRDGDYQELRDLAYECLGILGAVDPDRLVALSEPTSMTLLSNFSDPEESTDFAVHLIRDLLVGAFRATNDTKHQNHLAYAIQELLKYCGFTPKVLSDGATSLKTRGRWLQLHKDQHEILAPLLESRFSLSEAPPRSYTYPIYSQVQTYREWIQMWTTDLIAKVMSWHGDDRATRDSKMIFGVMRGVLRNQDVTVAHHILPHLVLNVLLSGISSSRNEIWLEINTVLQDQVNPTGSVDKRTLSAQVVFDLLDHLSKWLRMQRRDRSDRSGGQTKIVDSVLSNIETELLANAALQSKAYARSLRNFEQRIVQLRKDKRENGELQTYFERLHQIYAELDEPDGMEGVSAFVISPSLEHQIREHEETGRWTSAQSCWEVRLQQSPEDVTLHVGLLKCLRNLGHYDTLRTHIRGVLSLHPEWAQELAPFEAEAAWSVGDWATVDNVAKRGNPVAAVMLALHEDRGLDSALQCARRAIGSSISAKQYQRVYDPILGLHMLREVEMIHQAKTSISTLSDSPNRQVIVQQLARDLTRSLSSRLDNSSPAFRHSEAILSIRRTAFSTVKTPILLPELGRSWIISSKIARKAGYEQTAYSATLQAREANAPFAFIQQAKLLRAHGGALKALNDLENAVRPLLKDDIVDLTVPQDVATSRPGGVANERFEWDRNLAKAVLLEARWAHETGRFETNDIVIRHQRAIQLAPNFESAYYHLGHFYDSLSGTPDATSGFNYFTCHNYTQALHHGVKYIYRTMPRMLTIWLDLGDHRVQDYTKWPQQKINLDKITKLVDKERKELPTYQFLTAYPQIVSRIGHPNKDLAGVLKKIMATVIVKYPLQALWPTVGMMQSKRPERKALCQVVLTRVQGLTSMVKDAERLSSNLLRMSNDKIEDKRKDVSVATTFPYIVTEKVFPSRMIIPLQDSLTCTLPSSSDTVYSHFPFPYQPVYIKGSSRRDALSSKAEEDRFHRQRRKQVPFLCKPHDDLRKDARLMDFNAMINKLLKSASESRRRQLYIRTYAVMPLNEECGLLEWVSNTNALKNILEKEYAKQGKRVYNKTKGHVVQIKTFKEQIMPMFNPTVFHEWFLTTWPEPSAWLASRMAYSRTLAVMSMVGYVLGLGDRHGENILFDGLSGDTVHVDLNCLFEKGRTFEIPERVPFRLTQNMVDALGVTGVEAAEISLDILRSNSESLMSVLEAFAHDPLVEWTKSSRNKTDKDIRNSADRNLKPIKAKLRGIIGDGTVVSVPNQVEALIKEATDPSNLAVMYQGWAPWL</sequence>
<proteinExistence type="inferred from homology"/>
<dbReference type="Gene3D" id="1.25.10.10">
    <property type="entry name" value="Leucine-rich Repeat Variant"/>
    <property type="match status" value="1"/>
</dbReference>
<evidence type="ECO:0000259" key="16">
    <source>
        <dbReference type="PROSITE" id="PS51190"/>
    </source>
</evidence>
<dbReference type="InterPro" id="IPR018936">
    <property type="entry name" value="PI3/4_kinase_CS"/>
</dbReference>
<dbReference type="SUPFAM" id="SSF56112">
    <property type="entry name" value="Protein kinase-like (PK-like)"/>
    <property type="match status" value="1"/>
</dbReference>
<dbReference type="SUPFAM" id="SSF48371">
    <property type="entry name" value="ARM repeat"/>
    <property type="match status" value="1"/>
</dbReference>
<dbReference type="PANTHER" id="PTHR11139">
    <property type="entry name" value="ATAXIA TELANGIECTASIA MUTATED ATM -RELATED"/>
    <property type="match status" value="1"/>
</dbReference>
<evidence type="ECO:0000313" key="18">
    <source>
        <dbReference type="Proteomes" id="UP000279259"/>
    </source>
</evidence>
<dbReference type="GO" id="GO:0005524">
    <property type="term" value="F:ATP binding"/>
    <property type="evidence" value="ECO:0007669"/>
    <property type="project" value="UniProtKB-KW"/>
</dbReference>
<keyword evidence="5" id="KW-0808">Transferase</keyword>
<dbReference type="InterPro" id="IPR057564">
    <property type="entry name" value="HEAT_ATR"/>
</dbReference>
<feature type="domain" description="FAT" evidence="15">
    <location>
        <begin position="1250"/>
        <end position="1805"/>
    </location>
</feature>
<dbReference type="InterPro" id="IPR056802">
    <property type="entry name" value="ATR-like_M-HEAT"/>
</dbReference>
<dbReference type="Pfam" id="PF23593">
    <property type="entry name" value="HEAT_ATR"/>
    <property type="match status" value="1"/>
</dbReference>
<name>A0A427YC80_9TREE</name>
<dbReference type="InterPro" id="IPR011989">
    <property type="entry name" value="ARM-like"/>
</dbReference>
<dbReference type="InterPro" id="IPR003152">
    <property type="entry name" value="FATC_dom"/>
</dbReference>
<dbReference type="SMART" id="SM00146">
    <property type="entry name" value="PI3Kc"/>
    <property type="match status" value="1"/>
</dbReference>
<keyword evidence="8 17" id="KW-0418">Kinase</keyword>
<evidence type="ECO:0000256" key="11">
    <source>
        <dbReference type="ARBA" id="ARBA00023242"/>
    </source>
</evidence>
<accession>A0A427YC80</accession>
<dbReference type="PROSITE" id="PS51189">
    <property type="entry name" value="FAT"/>
    <property type="match status" value="1"/>
</dbReference>
<organism evidence="17 18">
    <name type="scientific">Saitozyma podzolica</name>
    <dbReference type="NCBI Taxonomy" id="1890683"/>
    <lineage>
        <taxon>Eukaryota</taxon>
        <taxon>Fungi</taxon>
        <taxon>Dikarya</taxon>
        <taxon>Basidiomycota</taxon>
        <taxon>Agaricomycotina</taxon>
        <taxon>Tremellomycetes</taxon>
        <taxon>Tremellales</taxon>
        <taxon>Trimorphomycetaceae</taxon>
        <taxon>Saitozyma</taxon>
    </lineage>
</organism>
<evidence type="ECO:0000256" key="12">
    <source>
        <dbReference type="ARBA" id="ARBA00047899"/>
    </source>
</evidence>
<keyword evidence="11" id="KW-0539">Nucleus</keyword>
<dbReference type="Pfam" id="PF02259">
    <property type="entry name" value="FAT"/>
    <property type="match status" value="1"/>
</dbReference>
<evidence type="ECO:0000256" key="9">
    <source>
        <dbReference type="ARBA" id="ARBA00022840"/>
    </source>
</evidence>
<protein>
    <recommendedName>
        <fullName evidence="3">non-specific serine/threonine protein kinase</fullName>
        <ecNumber evidence="3">2.7.11.1</ecNumber>
    </recommendedName>
</protein>
<evidence type="ECO:0000256" key="3">
    <source>
        <dbReference type="ARBA" id="ARBA00012513"/>
    </source>
</evidence>
<dbReference type="InterPro" id="IPR050517">
    <property type="entry name" value="DDR_Repair_Kinase"/>
</dbReference>
<dbReference type="Gene3D" id="1.10.1070.11">
    <property type="entry name" value="Phosphatidylinositol 3-/4-kinase, catalytic domain"/>
    <property type="match status" value="1"/>
</dbReference>
<keyword evidence="7" id="KW-0227">DNA damage</keyword>
<dbReference type="Pfam" id="PF00454">
    <property type="entry name" value="PI3_PI4_kinase"/>
    <property type="match status" value="1"/>
</dbReference>
<dbReference type="InterPro" id="IPR011990">
    <property type="entry name" value="TPR-like_helical_dom_sf"/>
</dbReference>
<evidence type="ECO:0000256" key="4">
    <source>
        <dbReference type="ARBA" id="ARBA00022527"/>
    </source>
</evidence>
<feature type="domain" description="FATC" evidence="16">
    <location>
        <begin position="2195"/>
        <end position="2227"/>
    </location>
</feature>
<dbReference type="GO" id="GO:0005634">
    <property type="term" value="C:nucleus"/>
    <property type="evidence" value="ECO:0007669"/>
    <property type="project" value="UniProtKB-SubCell"/>
</dbReference>
<reference evidence="17 18" key="1">
    <citation type="submission" date="2018-11" db="EMBL/GenBank/DDBJ databases">
        <title>Genome sequence of Saitozyma podzolica DSM 27192.</title>
        <authorList>
            <person name="Aliyu H."/>
            <person name="Gorte O."/>
            <person name="Ochsenreither K."/>
        </authorList>
    </citation>
    <scope>NUCLEOTIDE SEQUENCE [LARGE SCALE GENOMIC DNA]</scope>
    <source>
        <strain evidence="17 18">DSM 27192</strain>
    </source>
</reference>
<keyword evidence="4" id="KW-0723">Serine/threonine-protein kinase</keyword>